<dbReference type="PANTHER" id="PTHR33371:SF4">
    <property type="entry name" value="INTERMEMBRANE PHOSPHOLIPID TRANSPORT SYSTEM BINDING PROTEIN MLAD"/>
    <property type="match status" value="1"/>
</dbReference>
<organism evidence="2 3">
    <name type="scientific">Nocardia mexicana</name>
    <dbReference type="NCBI Taxonomy" id="279262"/>
    <lineage>
        <taxon>Bacteria</taxon>
        <taxon>Bacillati</taxon>
        <taxon>Actinomycetota</taxon>
        <taxon>Actinomycetes</taxon>
        <taxon>Mycobacteriales</taxon>
        <taxon>Nocardiaceae</taxon>
        <taxon>Nocardia</taxon>
    </lineage>
</organism>
<evidence type="ECO:0000313" key="2">
    <source>
        <dbReference type="EMBL" id="RDI55842.1"/>
    </source>
</evidence>
<name>A0A370HFL0_9NOCA</name>
<dbReference type="STRING" id="1210089.GCA_001613165_04101"/>
<dbReference type="Pfam" id="PF02470">
    <property type="entry name" value="MlaD"/>
    <property type="match status" value="1"/>
</dbReference>
<protein>
    <submittedName>
        <fullName evidence="2">Phospholipid/cholesterol/gamma-HCH transport system substrate-binding protein</fullName>
    </submittedName>
</protein>
<dbReference type="AlphaFoldDB" id="A0A370HFL0"/>
<keyword evidence="3" id="KW-1185">Reference proteome</keyword>
<gene>
    <name evidence="2" type="ORF">DFR68_101678</name>
</gene>
<feature type="domain" description="Mce/MlaD" evidence="1">
    <location>
        <begin position="50"/>
        <end position="121"/>
    </location>
</feature>
<comment type="caution">
    <text evidence="2">The sequence shown here is derived from an EMBL/GenBank/DDBJ whole genome shotgun (WGS) entry which is preliminary data.</text>
</comment>
<evidence type="ECO:0000259" key="1">
    <source>
        <dbReference type="Pfam" id="PF02470"/>
    </source>
</evidence>
<dbReference type="InterPro" id="IPR052336">
    <property type="entry name" value="MlaD_Phospholipid_Transporter"/>
</dbReference>
<accession>A0A370HFL0</accession>
<dbReference type="PANTHER" id="PTHR33371">
    <property type="entry name" value="INTERMEMBRANE PHOSPHOLIPID TRANSPORT SYSTEM BINDING PROTEIN MLAD-RELATED"/>
    <property type="match status" value="1"/>
</dbReference>
<dbReference type="InterPro" id="IPR005693">
    <property type="entry name" value="Mce"/>
</dbReference>
<dbReference type="GO" id="GO:0005576">
    <property type="term" value="C:extracellular region"/>
    <property type="evidence" value="ECO:0007669"/>
    <property type="project" value="TreeGrafter"/>
</dbReference>
<proteinExistence type="predicted"/>
<dbReference type="NCBIfam" id="TIGR00996">
    <property type="entry name" value="Mtu_fam_mce"/>
    <property type="match status" value="1"/>
</dbReference>
<dbReference type="Proteomes" id="UP000255355">
    <property type="component" value="Unassembled WGS sequence"/>
</dbReference>
<evidence type="ECO:0000313" key="3">
    <source>
        <dbReference type="Proteomes" id="UP000255355"/>
    </source>
</evidence>
<reference evidence="2 3" key="1">
    <citation type="submission" date="2018-07" db="EMBL/GenBank/DDBJ databases">
        <title>Genomic Encyclopedia of Type Strains, Phase IV (KMG-IV): sequencing the most valuable type-strain genomes for metagenomic binning, comparative biology and taxonomic classification.</title>
        <authorList>
            <person name="Goeker M."/>
        </authorList>
    </citation>
    <scope>NUCLEOTIDE SEQUENCE [LARGE SCALE GENOMIC DNA]</scope>
    <source>
        <strain evidence="2 3">DSM 44952</strain>
    </source>
</reference>
<sequence>MRSMGRRTRWTALIMTGLALVIVLGVGAAAAFNGIARPWLDEVHPAQRELCAELADTVGLYEGNSVTMLGVEIGRVTEIRPEGDRMRVAMSIDHSVRLPADAEAVTMSSSIVTDRHLELTKPYRGGPAFDASHCIPLERTRTPIGISDALDALGKLSGDLLGQQGTASAPGGTRDTVVEQTLTAADAAVAGTGQQWNVLLQKMSQIVGDPADRDTTFRKLVDNLDILTTMFVSNWPDMQAVLDNLHDGIQMIDGVSTHLSRMVDLAVELLPVIVRNVEKYDKRAYELLDQFLPQVKVYAGMAGDIADILMHLPPIAERLPRVDSAGGGAR</sequence>
<dbReference type="EMBL" id="QQAZ01000001">
    <property type="protein sequence ID" value="RDI55842.1"/>
    <property type="molecule type" value="Genomic_DNA"/>
</dbReference>
<dbReference type="InterPro" id="IPR003399">
    <property type="entry name" value="Mce/MlaD"/>
</dbReference>
<dbReference type="OrthoDB" id="4608030at2"/>